<dbReference type="Proteomes" id="UP000828048">
    <property type="component" value="Chromosome 1"/>
</dbReference>
<protein>
    <submittedName>
        <fullName evidence="1">Uncharacterized protein</fullName>
    </submittedName>
</protein>
<gene>
    <name evidence="1" type="ORF">Vadar_029748</name>
</gene>
<evidence type="ECO:0000313" key="1">
    <source>
        <dbReference type="EMBL" id="KAH7844598.1"/>
    </source>
</evidence>
<comment type="caution">
    <text evidence="1">The sequence shown here is derived from an EMBL/GenBank/DDBJ whole genome shotgun (WGS) entry which is preliminary data.</text>
</comment>
<reference evidence="1 2" key="1">
    <citation type="journal article" date="2021" name="Hortic Res">
        <title>High-quality reference genome and annotation aids understanding of berry development for evergreen blueberry (Vaccinium darrowii).</title>
        <authorList>
            <person name="Yu J."/>
            <person name="Hulse-Kemp A.M."/>
            <person name="Babiker E."/>
            <person name="Staton M."/>
        </authorList>
    </citation>
    <scope>NUCLEOTIDE SEQUENCE [LARGE SCALE GENOMIC DNA]</scope>
    <source>
        <strain evidence="2">cv. NJ 8807/NJ 8810</strain>
        <tissue evidence="1">Young leaf</tissue>
    </source>
</reference>
<evidence type="ECO:0000313" key="2">
    <source>
        <dbReference type="Proteomes" id="UP000828048"/>
    </source>
</evidence>
<organism evidence="1 2">
    <name type="scientific">Vaccinium darrowii</name>
    <dbReference type="NCBI Taxonomy" id="229202"/>
    <lineage>
        <taxon>Eukaryota</taxon>
        <taxon>Viridiplantae</taxon>
        <taxon>Streptophyta</taxon>
        <taxon>Embryophyta</taxon>
        <taxon>Tracheophyta</taxon>
        <taxon>Spermatophyta</taxon>
        <taxon>Magnoliopsida</taxon>
        <taxon>eudicotyledons</taxon>
        <taxon>Gunneridae</taxon>
        <taxon>Pentapetalae</taxon>
        <taxon>asterids</taxon>
        <taxon>Ericales</taxon>
        <taxon>Ericaceae</taxon>
        <taxon>Vaccinioideae</taxon>
        <taxon>Vaccinieae</taxon>
        <taxon>Vaccinium</taxon>
    </lineage>
</organism>
<accession>A0ACB7XUY9</accession>
<dbReference type="EMBL" id="CM037151">
    <property type="protein sequence ID" value="KAH7844598.1"/>
    <property type="molecule type" value="Genomic_DNA"/>
</dbReference>
<proteinExistence type="predicted"/>
<name>A0ACB7XUY9_9ERIC</name>
<keyword evidence="2" id="KW-1185">Reference proteome</keyword>
<sequence length="310" mass="34582">MEDPPISSSLIKRISSLLKKRFKPILSSSQTSLSAYFCSQSPSSKRKPKESPRKCSAEYILEQGLPDLSQSPSSKHKPKESSRKYATDYCRATDHTIAKLELPCDCQGRFLGSLNGVLLLALDIGDQLCIWNPSIRRYHIFSQPEYRGGDIYGLGYDSISDDFKVVRVTSLMNNQDHGYDSFTNAVHVFSSKLSLWKSIGEFGYTIRSPVTIINGAPHWVVGHRTGDFYFEYFKLLGSTKDEEIRYKQGLITFGLTARCRFAAGGSEVSDLVVVASLIVSLASSWFLAPPSGLRSNSPGNLVEKVREVQW</sequence>